<dbReference type="EC" id="3.2.1.18" evidence="3"/>
<sequence length="426" mass="47516">MNCKLIISMLFVACLGGACPALSYAQQATANEVIVFNNAESPIPYRIPAIAQTRRGTLLAACDYRVSKTDIGWGNQNGLFQVNVVMRSSDDHGLTWSDTVCVARGNEHAVERRRIAYGDPSLVADRTSDEVLLHCVAGNVGYQRATRRDPQHAVFFRSMDGGKTWDDGTDLTEMIYGFYDGKLPGSGQADGIFLTSGRIMQSRYVKVGKYYRLYIAHPLRQQGRDRIGTYVIYSDDFGRSWQVLGGATMVAPSTAQDESKVEELPNGDVLLSCRELTGGRKFNVFSYTNARKAIGRWGQEVMPDNMTAHEVNACNGEILMLQVRKVATGKRVWLALQSVPLSANRDSVGFFYKEVPSGKRMSDTQTWKHGWQRGLRLTDRSSCYSTMVRMDNGRLAFLYERDGRNGGYDIVYRSLSVSEITGGKYE</sequence>
<gene>
    <name evidence="6" type="ORF">JHU38_03610</name>
</gene>
<dbReference type="InterPro" id="IPR026856">
    <property type="entry name" value="Sialidase_fam"/>
</dbReference>
<dbReference type="PANTHER" id="PTHR10628">
    <property type="entry name" value="SIALIDASE"/>
    <property type="match status" value="1"/>
</dbReference>
<feature type="signal peptide" evidence="4">
    <location>
        <begin position="1"/>
        <end position="30"/>
    </location>
</feature>
<feature type="domain" description="Sialidase" evidence="5">
    <location>
        <begin position="76"/>
        <end position="291"/>
    </location>
</feature>
<dbReference type="PROSITE" id="PS51257">
    <property type="entry name" value="PROKAR_LIPOPROTEIN"/>
    <property type="match status" value="1"/>
</dbReference>
<dbReference type="CDD" id="cd15482">
    <property type="entry name" value="Sialidase_non-viral"/>
    <property type="match status" value="1"/>
</dbReference>
<dbReference type="Gene3D" id="2.120.10.10">
    <property type="match status" value="1"/>
</dbReference>
<dbReference type="EMBL" id="JAERMS010000006">
    <property type="protein sequence ID" value="MBO1362870.1"/>
    <property type="molecule type" value="Genomic_DNA"/>
</dbReference>
<reference evidence="6 7" key="1">
    <citation type="submission" date="2021-01" db="EMBL/GenBank/DDBJ databases">
        <title>Prevotella A2931 sp. nov.</title>
        <authorList>
            <person name="Buhl M."/>
            <person name="Oberhettinger P."/>
        </authorList>
    </citation>
    <scope>NUCLEOTIDE SEQUENCE [LARGE SCALE GENOMIC DNA]</scope>
    <source>
        <strain evidence="6 7">A2931</strain>
    </source>
</reference>
<proteinExistence type="inferred from homology"/>
<comment type="caution">
    <text evidence="6">The sequence shown here is derived from an EMBL/GenBank/DDBJ whole genome shotgun (WGS) entry which is preliminary data.</text>
</comment>
<dbReference type="PANTHER" id="PTHR10628:SF30">
    <property type="entry name" value="EXO-ALPHA-SIALIDASE"/>
    <property type="match status" value="1"/>
</dbReference>
<keyword evidence="4" id="KW-0732">Signal</keyword>
<evidence type="ECO:0000256" key="4">
    <source>
        <dbReference type="SAM" id="SignalP"/>
    </source>
</evidence>
<protein>
    <recommendedName>
        <fullName evidence="3">exo-alpha-sialidase</fullName>
        <ecNumber evidence="3">3.2.1.18</ecNumber>
    </recommendedName>
</protein>
<evidence type="ECO:0000256" key="2">
    <source>
        <dbReference type="ARBA" id="ARBA00009348"/>
    </source>
</evidence>
<dbReference type="Pfam" id="PF13088">
    <property type="entry name" value="BNR_2"/>
    <property type="match status" value="1"/>
</dbReference>
<evidence type="ECO:0000313" key="6">
    <source>
        <dbReference type="EMBL" id="MBO1362870.1"/>
    </source>
</evidence>
<dbReference type="InterPro" id="IPR036278">
    <property type="entry name" value="Sialidase_sf"/>
</dbReference>
<keyword evidence="7" id="KW-1185">Reference proteome</keyword>
<dbReference type="RefSeq" id="WP_107581025.1">
    <property type="nucleotide sequence ID" value="NZ_JAERMS010000006.1"/>
</dbReference>
<evidence type="ECO:0000313" key="7">
    <source>
        <dbReference type="Proteomes" id="UP000664265"/>
    </source>
</evidence>
<name>A0ABS3M431_9BACT</name>
<dbReference type="InterPro" id="IPR011040">
    <property type="entry name" value="Sialidase"/>
</dbReference>
<accession>A0ABS3M431</accession>
<feature type="chain" id="PRO_5047093721" description="exo-alpha-sialidase" evidence="4">
    <location>
        <begin position="31"/>
        <end position="426"/>
    </location>
</feature>
<evidence type="ECO:0000256" key="1">
    <source>
        <dbReference type="ARBA" id="ARBA00000427"/>
    </source>
</evidence>
<comment type="catalytic activity">
    <reaction evidence="1">
        <text>Hydrolysis of alpha-(2-&gt;3)-, alpha-(2-&gt;6)-, alpha-(2-&gt;8)- glycosidic linkages of terminal sialic acid residues in oligosaccharides, glycoproteins, glycolipids, colominic acid and synthetic substrates.</text>
        <dbReference type="EC" id="3.2.1.18"/>
    </reaction>
</comment>
<organism evidence="6 7">
    <name type="scientific">Prevotella illustrans</name>
    <dbReference type="NCBI Taxonomy" id="2800387"/>
    <lineage>
        <taxon>Bacteria</taxon>
        <taxon>Pseudomonadati</taxon>
        <taxon>Bacteroidota</taxon>
        <taxon>Bacteroidia</taxon>
        <taxon>Bacteroidales</taxon>
        <taxon>Prevotellaceae</taxon>
        <taxon>Prevotella</taxon>
    </lineage>
</organism>
<evidence type="ECO:0000259" key="5">
    <source>
        <dbReference type="Pfam" id="PF13088"/>
    </source>
</evidence>
<dbReference type="SUPFAM" id="SSF50939">
    <property type="entry name" value="Sialidases"/>
    <property type="match status" value="1"/>
</dbReference>
<comment type="similarity">
    <text evidence="2">Belongs to the glycosyl hydrolase 33 family.</text>
</comment>
<evidence type="ECO:0000256" key="3">
    <source>
        <dbReference type="ARBA" id="ARBA00012733"/>
    </source>
</evidence>
<dbReference type="Proteomes" id="UP000664265">
    <property type="component" value="Unassembled WGS sequence"/>
</dbReference>